<evidence type="ECO:0000256" key="2">
    <source>
        <dbReference type="ARBA" id="ARBA00023002"/>
    </source>
</evidence>
<organism evidence="7 8">
    <name type="scientific">Amycolatopsis tolypomycina</name>
    <dbReference type="NCBI Taxonomy" id="208445"/>
    <lineage>
        <taxon>Bacteria</taxon>
        <taxon>Bacillati</taxon>
        <taxon>Actinomycetota</taxon>
        <taxon>Actinomycetes</taxon>
        <taxon>Pseudonocardiales</taxon>
        <taxon>Pseudonocardiaceae</taxon>
        <taxon>Amycolatopsis</taxon>
    </lineage>
</organism>
<accession>A0A1H4YWC5</accession>
<dbReference type="GO" id="GO:0051213">
    <property type="term" value="F:dioxygenase activity"/>
    <property type="evidence" value="ECO:0007669"/>
    <property type="project" value="UniProtKB-KW"/>
</dbReference>
<dbReference type="Gene3D" id="3.60.130.10">
    <property type="entry name" value="Clavaminate synthase-like"/>
    <property type="match status" value="1"/>
</dbReference>
<keyword evidence="7" id="KW-0223">Dioxygenase</keyword>
<dbReference type="STRING" id="208445.SAMN04489727_6921"/>
<reference evidence="8" key="1">
    <citation type="submission" date="2016-10" db="EMBL/GenBank/DDBJ databases">
        <authorList>
            <person name="Varghese N."/>
            <person name="Submissions S."/>
        </authorList>
    </citation>
    <scope>NUCLEOTIDE SEQUENCE [LARGE SCALE GENOMIC DNA]</scope>
    <source>
        <strain evidence="8">DSM 44544</strain>
    </source>
</reference>
<gene>
    <name evidence="7" type="ORF">SAMN04489727_6921</name>
</gene>
<name>A0A1H4YWC5_9PSEU</name>
<feature type="domain" description="TauD/TfdA-like" evidence="6">
    <location>
        <begin position="26"/>
        <end position="286"/>
    </location>
</feature>
<comment type="cofactor">
    <cofactor evidence="1">
        <name>Fe(2+)</name>
        <dbReference type="ChEBI" id="CHEBI:29033"/>
    </cofactor>
</comment>
<dbReference type="InterPro" id="IPR050411">
    <property type="entry name" value="AlphaKG_dependent_hydroxylases"/>
</dbReference>
<keyword evidence="3" id="KW-0408">Iron</keyword>
<dbReference type="EMBL" id="FNSO01000004">
    <property type="protein sequence ID" value="SED21474.1"/>
    <property type="molecule type" value="Genomic_DNA"/>
</dbReference>
<dbReference type="PANTHER" id="PTHR10696:SF56">
    <property type="entry name" value="TAUD_TFDA-LIKE DOMAIN-CONTAINING PROTEIN"/>
    <property type="match status" value="1"/>
</dbReference>
<evidence type="ECO:0000259" key="6">
    <source>
        <dbReference type="Pfam" id="PF02668"/>
    </source>
</evidence>
<proteinExistence type="predicted"/>
<evidence type="ECO:0000256" key="5">
    <source>
        <dbReference type="SAM" id="MobiDB-lite"/>
    </source>
</evidence>
<sequence length="299" mass="31326">MNGELTATSGSRPVLKNVPSFSELGTTPPVSVSSFELLTSAQCEEIASRYHRSGLAIVQAAAGVSSEKSLLVLAGKLGLGDPFVPPVYAGSASIGQVGLSRMSVSAGPGGESPHPSFQTTNKQDTHTDGTLQRIGEVKTSALLCLGAAASGGETFFFNSAGAYAKLAGEDPAAARALLMPDVLVRSANMPGIDASVSGPAFSILDEGLVTRFSLSSTDTWHVSDDATGTDLLRGIRFLLDLRLQESECYWETVLEPGQAVIFANDRISHGRKSYENTPGSPREILRGLFTKRPEPGGAR</sequence>
<dbReference type="Pfam" id="PF02668">
    <property type="entry name" value="TauD"/>
    <property type="match status" value="1"/>
</dbReference>
<protein>
    <submittedName>
        <fullName evidence="7">Taurine catabolism dioxygenase TauD, TfdA family</fullName>
    </submittedName>
</protein>
<keyword evidence="4" id="KW-0045">Antibiotic biosynthesis</keyword>
<dbReference type="InterPro" id="IPR003819">
    <property type="entry name" value="TauD/TfdA-like"/>
</dbReference>
<dbReference type="PANTHER" id="PTHR10696">
    <property type="entry name" value="GAMMA-BUTYROBETAINE HYDROXYLASE-RELATED"/>
    <property type="match status" value="1"/>
</dbReference>
<dbReference type="RefSeq" id="WP_244170703.1">
    <property type="nucleotide sequence ID" value="NZ_FNSO01000004.1"/>
</dbReference>
<evidence type="ECO:0000313" key="7">
    <source>
        <dbReference type="EMBL" id="SED21474.1"/>
    </source>
</evidence>
<dbReference type="SUPFAM" id="SSF51197">
    <property type="entry name" value="Clavaminate synthase-like"/>
    <property type="match status" value="1"/>
</dbReference>
<dbReference type="Proteomes" id="UP000199622">
    <property type="component" value="Unassembled WGS sequence"/>
</dbReference>
<dbReference type="AlphaFoldDB" id="A0A1H4YWC5"/>
<feature type="region of interest" description="Disordered" evidence="5">
    <location>
        <begin position="103"/>
        <end position="125"/>
    </location>
</feature>
<evidence type="ECO:0000313" key="8">
    <source>
        <dbReference type="Proteomes" id="UP000199622"/>
    </source>
</evidence>
<evidence type="ECO:0000256" key="4">
    <source>
        <dbReference type="ARBA" id="ARBA00023194"/>
    </source>
</evidence>
<evidence type="ECO:0000256" key="3">
    <source>
        <dbReference type="ARBA" id="ARBA00023004"/>
    </source>
</evidence>
<evidence type="ECO:0000256" key="1">
    <source>
        <dbReference type="ARBA" id="ARBA00001954"/>
    </source>
</evidence>
<dbReference type="InterPro" id="IPR042098">
    <property type="entry name" value="TauD-like_sf"/>
</dbReference>
<dbReference type="GO" id="GO:0017000">
    <property type="term" value="P:antibiotic biosynthetic process"/>
    <property type="evidence" value="ECO:0007669"/>
    <property type="project" value="UniProtKB-KW"/>
</dbReference>
<keyword evidence="2" id="KW-0560">Oxidoreductase</keyword>
<keyword evidence="8" id="KW-1185">Reference proteome</keyword>